<evidence type="ECO:0000313" key="2">
    <source>
        <dbReference type="EMBL" id="SJM37885.1"/>
    </source>
</evidence>
<dbReference type="GO" id="GO:0016787">
    <property type="term" value="F:hydrolase activity"/>
    <property type="evidence" value="ECO:0007669"/>
    <property type="project" value="UniProtKB-KW"/>
</dbReference>
<dbReference type="SUPFAM" id="SSF53474">
    <property type="entry name" value="alpha/beta-Hydrolases"/>
    <property type="match status" value="1"/>
</dbReference>
<proteinExistence type="predicted"/>
<dbReference type="EMBL" id="FUGD01000109">
    <property type="protein sequence ID" value="SJM37885.1"/>
    <property type="molecule type" value="Genomic_DNA"/>
</dbReference>
<dbReference type="RefSeq" id="WP_077449261.1">
    <property type="nucleotide sequence ID" value="NZ_FUGD01000109.1"/>
</dbReference>
<dbReference type="InterPro" id="IPR000073">
    <property type="entry name" value="AB_hydrolase_1"/>
</dbReference>
<feature type="domain" description="AB hydrolase-1" evidence="1">
    <location>
        <begin position="61"/>
        <end position="128"/>
    </location>
</feature>
<organism evidence="2 3">
    <name type="scientific">Psychrobacter pasteurii</name>
    <dbReference type="NCBI Taxonomy" id="1945520"/>
    <lineage>
        <taxon>Bacteria</taxon>
        <taxon>Pseudomonadati</taxon>
        <taxon>Pseudomonadota</taxon>
        <taxon>Gammaproteobacteria</taxon>
        <taxon>Moraxellales</taxon>
        <taxon>Moraxellaceae</taxon>
        <taxon>Psychrobacter</taxon>
    </lineage>
</organism>
<accession>A0A1R4EH83</accession>
<dbReference type="Pfam" id="PF00561">
    <property type="entry name" value="Abhydrolase_1"/>
    <property type="match status" value="1"/>
</dbReference>
<sequence>MKTKTEQLLIDGPAGKLEVEALWQNEDPKDPNTKKVALLCHPNPLFDGTMKNKVVTTMFNFARDQGMHVVRFNFRGAGKSTGEHDYAVGEVEDAIAVLQWITTQTSANQLWLGGFSFGGYITARVAEQILVTPHIWELTEMELIKVVLMAPSVENNDASNVILPTKKTIQIYGDADRVIKPELMKKFAEDKQISTYVLKDAGHFFHGRLTEIKSLLEQHAV</sequence>
<dbReference type="Proteomes" id="UP000188169">
    <property type="component" value="Unassembled WGS sequence"/>
</dbReference>
<evidence type="ECO:0000313" key="3">
    <source>
        <dbReference type="Proteomes" id="UP000188169"/>
    </source>
</evidence>
<name>A0A1R4EH83_9GAMM</name>
<keyword evidence="3" id="KW-1185">Reference proteome</keyword>
<dbReference type="InterPro" id="IPR029058">
    <property type="entry name" value="AB_hydrolase_fold"/>
</dbReference>
<dbReference type="PANTHER" id="PTHR42103:SF2">
    <property type="entry name" value="AB HYDROLASE-1 DOMAIN-CONTAINING PROTEIN"/>
    <property type="match status" value="1"/>
</dbReference>
<evidence type="ECO:0000259" key="1">
    <source>
        <dbReference type="Pfam" id="PF00561"/>
    </source>
</evidence>
<dbReference type="Gene3D" id="3.40.50.1820">
    <property type="entry name" value="alpha/beta hydrolase"/>
    <property type="match status" value="1"/>
</dbReference>
<gene>
    <name evidence="2" type="ORF">A1019T_01870</name>
</gene>
<protein>
    <submittedName>
        <fullName evidence="2">Alpha/beta hydrolase family protein</fullName>
    </submittedName>
</protein>
<keyword evidence="2" id="KW-0378">Hydrolase</keyword>
<dbReference type="OrthoDB" id="9800435at2"/>
<dbReference type="AlphaFoldDB" id="A0A1R4EH83"/>
<dbReference type="STRING" id="1945520.A1019T_01870"/>
<reference evidence="3" key="1">
    <citation type="submission" date="2017-02" db="EMBL/GenBank/DDBJ databases">
        <authorList>
            <person name="Mornico D."/>
        </authorList>
    </citation>
    <scope>NUCLEOTIDE SEQUENCE [LARGE SCALE GENOMIC DNA]</scope>
</reference>
<dbReference type="PANTHER" id="PTHR42103">
    <property type="entry name" value="ALPHA/BETA-HYDROLASES SUPERFAMILY PROTEIN"/>
    <property type="match status" value="1"/>
</dbReference>